<reference evidence="3" key="1">
    <citation type="journal article" date="2019" name="Curr. Biol.">
        <title>Genome Sequence of Striga asiatica Provides Insight into the Evolution of Plant Parasitism.</title>
        <authorList>
            <person name="Yoshida S."/>
            <person name="Kim S."/>
            <person name="Wafula E.K."/>
            <person name="Tanskanen J."/>
            <person name="Kim Y.M."/>
            <person name="Honaas L."/>
            <person name="Yang Z."/>
            <person name="Spallek T."/>
            <person name="Conn C.E."/>
            <person name="Ichihashi Y."/>
            <person name="Cheong K."/>
            <person name="Cui S."/>
            <person name="Der J.P."/>
            <person name="Gundlach H."/>
            <person name="Jiao Y."/>
            <person name="Hori C."/>
            <person name="Ishida J.K."/>
            <person name="Kasahara H."/>
            <person name="Kiba T."/>
            <person name="Kim M.S."/>
            <person name="Koo N."/>
            <person name="Laohavisit A."/>
            <person name="Lee Y.H."/>
            <person name="Lumba S."/>
            <person name="McCourt P."/>
            <person name="Mortimer J.C."/>
            <person name="Mutuku J.M."/>
            <person name="Nomura T."/>
            <person name="Sasaki-Sekimoto Y."/>
            <person name="Seto Y."/>
            <person name="Wang Y."/>
            <person name="Wakatake T."/>
            <person name="Sakakibara H."/>
            <person name="Demura T."/>
            <person name="Yamaguchi S."/>
            <person name="Yoneyama K."/>
            <person name="Manabe R.I."/>
            <person name="Nelson D.C."/>
            <person name="Schulman A.H."/>
            <person name="Timko M.P."/>
            <person name="dePamphilis C.W."/>
            <person name="Choi D."/>
            <person name="Shirasu K."/>
        </authorList>
    </citation>
    <scope>NUCLEOTIDE SEQUENCE [LARGE SCALE GENOMIC DNA]</scope>
    <source>
        <strain evidence="3">cv. UVA1</strain>
    </source>
</reference>
<feature type="region of interest" description="Disordered" evidence="1">
    <location>
        <begin position="146"/>
        <end position="171"/>
    </location>
</feature>
<feature type="compositionally biased region" description="Basic and acidic residues" evidence="1">
    <location>
        <begin position="156"/>
        <end position="168"/>
    </location>
</feature>
<keyword evidence="3" id="KW-1185">Reference proteome</keyword>
<accession>A0A5A7R1F4</accession>
<evidence type="ECO:0000313" key="3">
    <source>
        <dbReference type="Proteomes" id="UP000325081"/>
    </source>
</evidence>
<dbReference type="Proteomes" id="UP000325081">
    <property type="component" value="Unassembled WGS sequence"/>
</dbReference>
<organism evidence="2 3">
    <name type="scientific">Striga asiatica</name>
    <name type="common">Asiatic witchweed</name>
    <name type="synonym">Buchnera asiatica</name>
    <dbReference type="NCBI Taxonomy" id="4170"/>
    <lineage>
        <taxon>Eukaryota</taxon>
        <taxon>Viridiplantae</taxon>
        <taxon>Streptophyta</taxon>
        <taxon>Embryophyta</taxon>
        <taxon>Tracheophyta</taxon>
        <taxon>Spermatophyta</taxon>
        <taxon>Magnoliopsida</taxon>
        <taxon>eudicotyledons</taxon>
        <taxon>Gunneridae</taxon>
        <taxon>Pentapetalae</taxon>
        <taxon>asterids</taxon>
        <taxon>lamiids</taxon>
        <taxon>Lamiales</taxon>
        <taxon>Orobanchaceae</taxon>
        <taxon>Buchnereae</taxon>
        <taxon>Striga</taxon>
    </lineage>
</organism>
<gene>
    <name evidence="2" type="ORF">STAS_28510</name>
</gene>
<evidence type="ECO:0000256" key="1">
    <source>
        <dbReference type="SAM" id="MobiDB-lite"/>
    </source>
</evidence>
<dbReference type="AlphaFoldDB" id="A0A5A7R1F4"/>
<dbReference type="EMBL" id="BKCP01009515">
    <property type="protein sequence ID" value="GER51152.1"/>
    <property type="molecule type" value="Genomic_DNA"/>
</dbReference>
<sequence length="302" mass="33869">MEVQRLPVIAKECSRHDGDSLQWRRGVTGFLFAAWEESRLWHRGVGALAGSLPVRGEAAKLLLAHGRGGFERGWVTAARLPDDAARLPEEKLLVGKSRSQVFTSPGSRAARRTNKSRRNSLQGIVGDRCTSCCEKGSPAVVDCSQKHNPAGSCRPPEFRTEEDGEMKKSCSRTNDEIATMMTTRTPNTKIRNEQPFEKLLQPLFDLRKSNKSRYRQILLSSASDGEAHLDRLCASISFRTMLSYDASYSDATAEAQDPLLKRPKTERSYNFFYDVMLPPFHSQLLSLQSPSKPRRNPQTLDL</sequence>
<evidence type="ECO:0000313" key="2">
    <source>
        <dbReference type="EMBL" id="GER51152.1"/>
    </source>
</evidence>
<protein>
    <submittedName>
        <fullName evidence="2">Tryptophan synthase alpha chain</fullName>
    </submittedName>
</protein>
<proteinExistence type="predicted"/>
<comment type="caution">
    <text evidence="2">The sequence shown here is derived from an EMBL/GenBank/DDBJ whole genome shotgun (WGS) entry which is preliminary data.</text>
</comment>
<name>A0A5A7R1F4_STRAF</name>
<feature type="compositionally biased region" description="Basic residues" evidence="1">
    <location>
        <begin position="109"/>
        <end position="118"/>
    </location>
</feature>
<feature type="region of interest" description="Disordered" evidence="1">
    <location>
        <begin position="98"/>
        <end position="120"/>
    </location>
</feature>